<dbReference type="AlphaFoldDB" id="A0A6M8SU83"/>
<sequence length="175" mass="19669">MIIFLDFDGVLHPSTVYLRGGKPILDGDGELFMWAPLLINALSEFSACKIVLSTNWVRRLGFESTCDLLPVGLRERVIGSTWHSVMETPRYNDGLTLSYWNDATRFQQIKHWAQFNKLHLNEWIAVDDDASGWPDSDSDNLVLLNGRAGLSDATKLGMLKSKLSSYQVSSVDFLS</sequence>
<evidence type="ECO:0008006" key="3">
    <source>
        <dbReference type="Google" id="ProtNLM"/>
    </source>
</evidence>
<geneLocation type="plasmid" evidence="1 2">
    <name>unnamed1</name>
</geneLocation>
<dbReference type="Proteomes" id="UP000504844">
    <property type="component" value="Plasmid unnamed1"/>
</dbReference>
<proteinExistence type="predicted"/>
<gene>
    <name evidence="1" type="ORF">HQN60_15675</name>
</gene>
<evidence type="ECO:0000313" key="2">
    <source>
        <dbReference type="Proteomes" id="UP000504844"/>
    </source>
</evidence>
<keyword evidence="2" id="KW-1185">Reference proteome</keyword>
<dbReference type="KEGG" id="dee:HQN60_15675"/>
<protein>
    <recommendedName>
        <fullName evidence="3">FCP1 homology domain-containing protein</fullName>
    </recommendedName>
</protein>
<dbReference type="Pfam" id="PF18143">
    <property type="entry name" value="HAD_SAK_2"/>
    <property type="match status" value="1"/>
</dbReference>
<organism evidence="1 2">
    <name type="scientific">Deefgea piscis</name>
    <dbReference type="NCBI Taxonomy" id="2739061"/>
    <lineage>
        <taxon>Bacteria</taxon>
        <taxon>Pseudomonadati</taxon>
        <taxon>Pseudomonadota</taxon>
        <taxon>Betaproteobacteria</taxon>
        <taxon>Neisseriales</taxon>
        <taxon>Chitinibacteraceae</taxon>
        <taxon>Deefgea</taxon>
    </lineage>
</organism>
<name>A0A6M8SU83_9NEIS</name>
<dbReference type="RefSeq" id="WP_173534752.1">
    <property type="nucleotide sequence ID" value="NZ_CP054144.1"/>
</dbReference>
<evidence type="ECO:0000313" key="1">
    <source>
        <dbReference type="EMBL" id="QKJ68251.1"/>
    </source>
</evidence>
<accession>A0A6M8SU83</accession>
<dbReference type="EMBL" id="CP054144">
    <property type="protein sequence ID" value="QKJ68251.1"/>
    <property type="molecule type" value="Genomic_DNA"/>
</dbReference>
<keyword evidence="1" id="KW-0614">Plasmid</keyword>
<reference evidence="1 2" key="1">
    <citation type="submission" date="2020-05" db="EMBL/GenBank/DDBJ databases">
        <title>Complete genome sequence of Deefgea sp. D17.</title>
        <authorList>
            <person name="Bae J.-W."/>
            <person name="Han J.E."/>
        </authorList>
    </citation>
    <scope>NUCLEOTIDE SEQUENCE [LARGE SCALE GENOMIC DNA]</scope>
    <source>
        <strain evidence="1 2">D17</strain>
        <plasmid evidence="1 2">unnamed1</plasmid>
    </source>
</reference>